<evidence type="ECO:0000259" key="12">
    <source>
        <dbReference type="PROSITE" id="PS51826"/>
    </source>
</evidence>
<keyword evidence="14" id="KW-1185">Reference proteome</keyword>
<dbReference type="InterPro" id="IPR011053">
    <property type="entry name" value="Single_hybrid_motif"/>
</dbReference>
<dbReference type="Gene3D" id="3.30.559.10">
    <property type="entry name" value="Chloramphenicol acetyltransferase-like domain"/>
    <property type="match status" value="1"/>
</dbReference>
<dbReference type="STRING" id="472759.Nhal_2901"/>
<sequence length="441" mass="48178">MAHEFKLPELGENIETGDVAKVLVSPGDVLKKDQPVLELETDKAVVEIPSTVSGKVKELRVQKGDQVTIGQVILTLEEEGEEAPTPKAEPKAEEKSKALEEEAAVEESKQPVPEVSSMEASTQARPEREVAPAPEAVAPVPATPSVRRLARELGVDIHQVPGSGPGGRISVDDVKHYVRDLVSQRGTPLAPEAISPAGPSLPLPPFEKWGAVEREPMSKVRRKTTEQMLQAWTIPHVTQHDQADITRLEQDRKRFAKRVEQAGGKLTLTAIALKVVAAALRTFPRFNTSVDLSTQELVYKQYYHIGVAVDTAHGLLVPVIREVDQKNITQLAAELTALGEKARSRKLSPEEMAGGTFTITNLGGLGGTHFTPIINWPEVAILGISRAKMTPLYMEGEFQPRLLLPLSLSYDHRVIDGADAVRFLRWVVEALEDPLLLSLEG</sequence>
<dbReference type="GO" id="GO:0005737">
    <property type="term" value="C:cytoplasm"/>
    <property type="evidence" value="ECO:0007669"/>
    <property type="project" value="TreeGrafter"/>
</dbReference>
<comment type="subunit">
    <text evidence="3">Forms a 24-polypeptide structural core with octahedral symmetry.</text>
</comment>
<evidence type="ECO:0000256" key="3">
    <source>
        <dbReference type="ARBA" id="ARBA00011484"/>
    </source>
</evidence>
<dbReference type="RefSeq" id="WP_013033816.1">
    <property type="nucleotide sequence ID" value="NC_013960.1"/>
</dbReference>
<dbReference type="InterPro" id="IPR004167">
    <property type="entry name" value="PSBD"/>
</dbReference>
<dbReference type="InterPro" id="IPR036625">
    <property type="entry name" value="E3-bd_dom_sf"/>
</dbReference>
<dbReference type="InterPro" id="IPR050743">
    <property type="entry name" value="2-oxoacid_DH_E2_comp"/>
</dbReference>
<dbReference type="Pfam" id="PF00198">
    <property type="entry name" value="2-oxoacid_dh"/>
    <property type="match status" value="1"/>
</dbReference>
<comment type="cofactor">
    <cofactor evidence="1 9">
        <name>(R)-lipoate</name>
        <dbReference type="ChEBI" id="CHEBI:83088"/>
    </cofactor>
</comment>
<dbReference type="CDD" id="cd06849">
    <property type="entry name" value="lipoyl_domain"/>
    <property type="match status" value="1"/>
</dbReference>
<dbReference type="PROSITE" id="PS00189">
    <property type="entry name" value="LIPOYL"/>
    <property type="match status" value="1"/>
</dbReference>
<dbReference type="AlphaFoldDB" id="D5BYH6"/>
<dbReference type="InterPro" id="IPR000089">
    <property type="entry name" value="Biotin_lipoyl"/>
</dbReference>
<evidence type="ECO:0000256" key="5">
    <source>
        <dbReference type="ARBA" id="ARBA00022823"/>
    </source>
</evidence>
<keyword evidence="4 9" id="KW-0808">Transferase</keyword>
<feature type="compositionally biased region" description="Basic and acidic residues" evidence="10">
    <location>
        <begin position="88"/>
        <end position="100"/>
    </location>
</feature>
<proteinExistence type="inferred from homology"/>
<organism evidence="13 14">
    <name type="scientific">Nitrosococcus halophilus (strain Nc4)</name>
    <dbReference type="NCBI Taxonomy" id="472759"/>
    <lineage>
        <taxon>Bacteria</taxon>
        <taxon>Pseudomonadati</taxon>
        <taxon>Pseudomonadota</taxon>
        <taxon>Gammaproteobacteria</taxon>
        <taxon>Chromatiales</taxon>
        <taxon>Chromatiaceae</taxon>
        <taxon>Nitrosococcus</taxon>
    </lineage>
</organism>
<dbReference type="PANTHER" id="PTHR43178">
    <property type="entry name" value="DIHYDROLIPOAMIDE ACETYLTRANSFERASE COMPONENT OF PYRUVATE DEHYDROGENASE COMPLEX"/>
    <property type="match status" value="1"/>
</dbReference>
<feature type="region of interest" description="Disordered" evidence="10">
    <location>
        <begin position="77"/>
        <end position="137"/>
    </location>
</feature>
<dbReference type="eggNOG" id="COG0508">
    <property type="taxonomic scope" value="Bacteria"/>
</dbReference>
<evidence type="ECO:0000256" key="9">
    <source>
        <dbReference type="RuleBase" id="RU003423"/>
    </source>
</evidence>
<keyword evidence="5 9" id="KW-0450">Lipoyl</keyword>
<dbReference type="HOGENOM" id="CLU_016733_10_0_6"/>
<dbReference type="GO" id="GO:0031405">
    <property type="term" value="F:lipoic acid binding"/>
    <property type="evidence" value="ECO:0007669"/>
    <property type="project" value="TreeGrafter"/>
</dbReference>
<dbReference type="PROSITE" id="PS51826">
    <property type="entry name" value="PSBD"/>
    <property type="match status" value="1"/>
</dbReference>
<dbReference type="KEGG" id="nhl:Nhal_2901"/>
<evidence type="ECO:0000256" key="1">
    <source>
        <dbReference type="ARBA" id="ARBA00001938"/>
    </source>
</evidence>
<evidence type="ECO:0000256" key="7">
    <source>
        <dbReference type="ARBA" id="ARBA00025211"/>
    </source>
</evidence>
<dbReference type="EMBL" id="CP001798">
    <property type="protein sequence ID" value="ADE15964.1"/>
    <property type="molecule type" value="Genomic_DNA"/>
</dbReference>
<dbReference type="Pfam" id="PF02817">
    <property type="entry name" value="E3_binding"/>
    <property type="match status" value="1"/>
</dbReference>
<feature type="domain" description="Lipoyl-binding" evidence="11">
    <location>
        <begin position="2"/>
        <end position="77"/>
    </location>
</feature>
<dbReference type="GO" id="GO:0004742">
    <property type="term" value="F:dihydrolipoyllysine-residue acetyltransferase activity"/>
    <property type="evidence" value="ECO:0007669"/>
    <property type="project" value="UniProtKB-EC"/>
</dbReference>
<dbReference type="InterPro" id="IPR001078">
    <property type="entry name" value="2-oxoacid_DH_actylTfrase"/>
</dbReference>
<dbReference type="Pfam" id="PF00364">
    <property type="entry name" value="Biotin_lipoyl"/>
    <property type="match status" value="1"/>
</dbReference>
<dbReference type="SUPFAM" id="SSF52777">
    <property type="entry name" value="CoA-dependent acyltransferases"/>
    <property type="match status" value="1"/>
</dbReference>
<reference evidence="14" key="1">
    <citation type="submission" date="2010-04" db="EMBL/GenBank/DDBJ databases">
        <title>Complete genome sequence of Nitrosococcus halophilus Nc4, a salt-adapted, aerobic obligate ammonia-oxidizing sulfur purple bacterium.</title>
        <authorList>
            <consortium name="US DOE Joint Genome Institute"/>
            <person name="Campbell M.A."/>
            <person name="Malfatti S.A."/>
            <person name="Chain P.S.G."/>
            <person name="Heidelberg J.F."/>
            <person name="Ward B.B."/>
            <person name="Klotz M.G."/>
        </authorList>
    </citation>
    <scope>NUCLEOTIDE SEQUENCE [LARGE SCALE GENOMIC DNA]</scope>
    <source>
        <strain evidence="14">Nc4</strain>
    </source>
</reference>
<keyword evidence="6 9" id="KW-0012">Acyltransferase</keyword>
<dbReference type="OrthoDB" id="9805770at2"/>
<dbReference type="PANTHER" id="PTHR43178:SF2">
    <property type="entry name" value="DIHYDROLIPOYLLYSINE-RESIDUE ACETYLTRANSFERASE COMPONENT OF PYRUVATE DEHYDROGENASE COMPLEX"/>
    <property type="match status" value="1"/>
</dbReference>
<comment type="function">
    <text evidence="7">The pyruvate dehydrogenase complex catalyzes the overall conversion of pyruvate to acetyl-CoA and CO(2). It contains multiple copies of three enzymatic components: pyruvate dehydrogenase (E1), dihydrolipoamide acetyltransferase (E2) and lipoamide dehydrogenase (E3).</text>
</comment>
<comment type="similarity">
    <text evidence="2 9">Belongs to the 2-oxoacid dehydrogenase family.</text>
</comment>
<accession>D5BYH6</accession>
<dbReference type="Proteomes" id="UP000001844">
    <property type="component" value="Chromosome"/>
</dbReference>
<dbReference type="InterPro" id="IPR003016">
    <property type="entry name" value="2-oxoA_DH_lipoyl-BS"/>
</dbReference>
<dbReference type="FunFam" id="3.30.559.10:FF:000004">
    <property type="entry name" value="Acetyltransferase component of pyruvate dehydrogenase complex"/>
    <property type="match status" value="1"/>
</dbReference>
<gene>
    <name evidence="13" type="ordered locus">Nhal_2901</name>
</gene>
<dbReference type="PROSITE" id="PS50968">
    <property type="entry name" value="BIOTINYL_LIPOYL"/>
    <property type="match status" value="1"/>
</dbReference>
<protein>
    <recommendedName>
        <fullName evidence="9">Dihydrolipoamide acetyltransferase component of pyruvate dehydrogenase complex</fullName>
        <ecNumber evidence="9">2.3.1.-</ecNumber>
    </recommendedName>
</protein>
<evidence type="ECO:0000256" key="6">
    <source>
        <dbReference type="ARBA" id="ARBA00023315"/>
    </source>
</evidence>
<evidence type="ECO:0000313" key="13">
    <source>
        <dbReference type="EMBL" id="ADE15964.1"/>
    </source>
</evidence>
<comment type="catalytic activity">
    <reaction evidence="8">
        <text>N(6)-[(R)-dihydrolipoyl]-L-lysyl-[protein] + acetyl-CoA = N(6)-[(R)-S(8)-acetyldihydrolipoyl]-L-lysyl-[protein] + CoA</text>
        <dbReference type="Rhea" id="RHEA:17017"/>
        <dbReference type="Rhea" id="RHEA-COMP:10475"/>
        <dbReference type="Rhea" id="RHEA-COMP:10478"/>
        <dbReference type="ChEBI" id="CHEBI:57287"/>
        <dbReference type="ChEBI" id="CHEBI:57288"/>
        <dbReference type="ChEBI" id="CHEBI:83100"/>
        <dbReference type="ChEBI" id="CHEBI:83111"/>
        <dbReference type="EC" id="2.3.1.12"/>
    </reaction>
</comment>
<dbReference type="Gene3D" id="2.40.50.100">
    <property type="match status" value="1"/>
</dbReference>
<dbReference type="GO" id="GO:0006086">
    <property type="term" value="P:pyruvate decarboxylation to acetyl-CoA"/>
    <property type="evidence" value="ECO:0007669"/>
    <property type="project" value="TreeGrafter"/>
</dbReference>
<feature type="domain" description="Peripheral subunit-binding (PSBD)" evidence="12">
    <location>
        <begin position="141"/>
        <end position="178"/>
    </location>
</feature>
<dbReference type="EC" id="2.3.1.-" evidence="9"/>
<dbReference type="SUPFAM" id="SSF51230">
    <property type="entry name" value="Single hybrid motif"/>
    <property type="match status" value="1"/>
</dbReference>
<dbReference type="Gene3D" id="4.10.320.10">
    <property type="entry name" value="E3-binding domain"/>
    <property type="match status" value="1"/>
</dbReference>
<evidence type="ECO:0000313" key="14">
    <source>
        <dbReference type="Proteomes" id="UP000001844"/>
    </source>
</evidence>
<dbReference type="SUPFAM" id="SSF47005">
    <property type="entry name" value="Peripheral subunit-binding domain of 2-oxo acid dehydrogenase complex"/>
    <property type="match status" value="1"/>
</dbReference>
<evidence type="ECO:0000256" key="2">
    <source>
        <dbReference type="ARBA" id="ARBA00007317"/>
    </source>
</evidence>
<evidence type="ECO:0000256" key="4">
    <source>
        <dbReference type="ARBA" id="ARBA00022679"/>
    </source>
</evidence>
<name>D5BYH6_NITHN</name>
<evidence type="ECO:0000259" key="11">
    <source>
        <dbReference type="PROSITE" id="PS50968"/>
    </source>
</evidence>
<evidence type="ECO:0000256" key="8">
    <source>
        <dbReference type="ARBA" id="ARBA00048370"/>
    </source>
</evidence>
<evidence type="ECO:0000256" key="10">
    <source>
        <dbReference type="SAM" id="MobiDB-lite"/>
    </source>
</evidence>
<dbReference type="InterPro" id="IPR023213">
    <property type="entry name" value="CAT-like_dom_sf"/>
</dbReference>